<evidence type="ECO:0000313" key="2">
    <source>
        <dbReference type="EMBL" id="KAK4522319.1"/>
    </source>
</evidence>
<keyword evidence="3" id="KW-1185">Reference proteome</keyword>
<reference evidence="2 3" key="1">
    <citation type="submission" date="2022-07" db="EMBL/GenBank/DDBJ databases">
        <title>Genome-wide signatures of adaptation to extreme environments.</title>
        <authorList>
            <person name="Cho C.H."/>
            <person name="Yoon H.S."/>
        </authorList>
    </citation>
    <scope>NUCLEOTIDE SEQUENCE [LARGE SCALE GENOMIC DNA]</scope>
    <source>
        <strain evidence="2 3">108.79 E11</strain>
    </source>
</reference>
<protein>
    <submittedName>
        <fullName evidence="2">Uncharacterized protein</fullName>
    </submittedName>
</protein>
<feature type="coiled-coil region" evidence="1">
    <location>
        <begin position="64"/>
        <end position="129"/>
    </location>
</feature>
<accession>A0AAV9I5W2</accession>
<evidence type="ECO:0000256" key="1">
    <source>
        <dbReference type="SAM" id="Coils"/>
    </source>
</evidence>
<gene>
    <name evidence="2" type="ORF">GAYE_HPESCF16G0199</name>
</gene>
<comment type="caution">
    <text evidence="2">The sequence shown here is derived from an EMBL/GenBank/DDBJ whole genome shotgun (WGS) entry which is preliminary data.</text>
</comment>
<name>A0AAV9I5W2_9RHOD</name>
<keyword evidence="1" id="KW-0175">Coiled coil</keyword>
<sequence length="209" mass="23566">MEVITDSVSTSSPTAEQRNLDLKGRFHEACKAVASTLTELESCLENESSPEEESNVRTDLETSLESVLSSLENLKSVLEELHDLARSEVIRTNQQRELEQQLIEAKVLLADALSRREELSLSLSSLKKRQSQDGKTSGSWQIFGSFRGMNTDNQVKDDFSRRVKLAEDRVVAALGATKRTRENLEELQAALQREEERTKELVKSLDELE</sequence>
<feature type="coiled-coil region" evidence="1">
    <location>
        <begin position="174"/>
        <end position="204"/>
    </location>
</feature>
<evidence type="ECO:0000313" key="3">
    <source>
        <dbReference type="Proteomes" id="UP001300502"/>
    </source>
</evidence>
<dbReference type="EMBL" id="JANCYU010000003">
    <property type="protein sequence ID" value="KAK4522319.1"/>
    <property type="molecule type" value="Genomic_DNA"/>
</dbReference>
<organism evidence="2 3">
    <name type="scientific">Galdieria yellowstonensis</name>
    <dbReference type="NCBI Taxonomy" id="3028027"/>
    <lineage>
        <taxon>Eukaryota</taxon>
        <taxon>Rhodophyta</taxon>
        <taxon>Bangiophyceae</taxon>
        <taxon>Galdieriales</taxon>
        <taxon>Galdieriaceae</taxon>
        <taxon>Galdieria</taxon>
    </lineage>
</organism>
<proteinExistence type="predicted"/>
<dbReference type="AlphaFoldDB" id="A0AAV9I5W2"/>
<dbReference type="Proteomes" id="UP001300502">
    <property type="component" value="Unassembled WGS sequence"/>
</dbReference>